<feature type="transmembrane region" description="Helical" evidence="4">
    <location>
        <begin position="66"/>
        <end position="89"/>
    </location>
</feature>
<sequence>MTVFTLFNTIVLMGSVQGFILCGLLLTSTKNRRSNRFLAFIMLIFGMACFNLLLDGLPLHEYFPWINFLLNFIPLIVVMPVGPLVYFYIQSSLDPTFRLKKKHRWHFVPVIVDFGAPLIAITFVIGLISGFVKNDPQPWGLLIDNYNVYSDIPRWFSVTLYLGLSYRYLNAHTIQHQQRKWFRQFIHIFLAFQFIWLLYLIPYVIPSLTDLVLNTVDWYPVYIPLVVLIYSLGIKGYLLPAQELPTSKKVATPPPPDTVNEVMPLLKKAMEKDELYLNPELSLTLLSQHTGIASKTISSVLNQYLQKSFNEYVNGYRIEAFKQKVLKPDFEHLTIMGIAFESGFNSQATFQRTFKQTIGMSPKEYLTECKRKKSDQSA</sequence>
<evidence type="ECO:0000256" key="3">
    <source>
        <dbReference type="ARBA" id="ARBA00023163"/>
    </source>
</evidence>
<dbReference type="SMART" id="SM00342">
    <property type="entry name" value="HTH_ARAC"/>
    <property type="match status" value="1"/>
</dbReference>
<evidence type="ECO:0000313" key="7">
    <source>
        <dbReference type="Proteomes" id="UP000199421"/>
    </source>
</evidence>
<dbReference type="Pfam" id="PF12833">
    <property type="entry name" value="HTH_18"/>
    <property type="match status" value="1"/>
</dbReference>
<name>A0A1H7JL39_OLID1</name>
<dbReference type="PROSITE" id="PS01124">
    <property type="entry name" value="HTH_ARAC_FAMILY_2"/>
    <property type="match status" value="1"/>
</dbReference>
<dbReference type="SUPFAM" id="SSF46689">
    <property type="entry name" value="Homeodomain-like"/>
    <property type="match status" value="1"/>
</dbReference>
<dbReference type="InterPro" id="IPR018060">
    <property type="entry name" value="HTH_AraC"/>
</dbReference>
<dbReference type="Gene3D" id="1.10.10.60">
    <property type="entry name" value="Homeodomain-like"/>
    <property type="match status" value="2"/>
</dbReference>
<gene>
    <name evidence="6" type="ORF">SAMN05661044_01034</name>
</gene>
<keyword evidence="1" id="KW-0805">Transcription regulation</keyword>
<accession>A0A1H7JL39</accession>
<organism evidence="6 7">
    <name type="scientific">Olivibacter domesticus</name>
    <name type="common">Pseudosphingobacterium domesticum</name>
    <dbReference type="NCBI Taxonomy" id="407022"/>
    <lineage>
        <taxon>Bacteria</taxon>
        <taxon>Pseudomonadati</taxon>
        <taxon>Bacteroidota</taxon>
        <taxon>Sphingobacteriia</taxon>
        <taxon>Sphingobacteriales</taxon>
        <taxon>Sphingobacteriaceae</taxon>
        <taxon>Olivibacter</taxon>
    </lineage>
</organism>
<evidence type="ECO:0000256" key="2">
    <source>
        <dbReference type="ARBA" id="ARBA00023125"/>
    </source>
</evidence>
<dbReference type="STRING" id="407022.SAMN05661044_01034"/>
<dbReference type="PANTHER" id="PTHR43280">
    <property type="entry name" value="ARAC-FAMILY TRANSCRIPTIONAL REGULATOR"/>
    <property type="match status" value="1"/>
</dbReference>
<dbReference type="InterPro" id="IPR020449">
    <property type="entry name" value="Tscrpt_reg_AraC-type_HTH"/>
</dbReference>
<feature type="transmembrane region" description="Helical" evidence="4">
    <location>
        <begin position="6"/>
        <end position="25"/>
    </location>
</feature>
<evidence type="ECO:0000256" key="1">
    <source>
        <dbReference type="ARBA" id="ARBA00023015"/>
    </source>
</evidence>
<dbReference type="AlphaFoldDB" id="A0A1H7JL39"/>
<evidence type="ECO:0000259" key="5">
    <source>
        <dbReference type="PROSITE" id="PS01124"/>
    </source>
</evidence>
<dbReference type="PRINTS" id="PR00032">
    <property type="entry name" value="HTHARAC"/>
</dbReference>
<feature type="domain" description="HTH araC/xylS-type" evidence="5">
    <location>
        <begin position="260"/>
        <end position="368"/>
    </location>
</feature>
<feature type="transmembrane region" description="Helical" evidence="4">
    <location>
        <begin position="181"/>
        <end position="201"/>
    </location>
</feature>
<dbReference type="Proteomes" id="UP000199421">
    <property type="component" value="Unassembled WGS sequence"/>
</dbReference>
<dbReference type="PANTHER" id="PTHR43280:SF29">
    <property type="entry name" value="ARAC-FAMILY TRANSCRIPTIONAL REGULATOR"/>
    <property type="match status" value="1"/>
</dbReference>
<keyword evidence="4" id="KW-0812">Transmembrane</keyword>
<keyword evidence="4" id="KW-1133">Transmembrane helix</keyword>
<keyword evidence="3" id="KW-0804">Transcription</keyword>
<feature type="transmembrane region" description="Helical" evidence="4">
    <location>
        <begin position="221"/>
        <end position="239"/>
    </location>
</feature>
<evidence type="ECO:0000256" key="4">
    <source>
        <dbReference type="SAM" id="Phobius"/>
    </source>
</evidence>
<keyword evidence="4" id="KW-0472">Membrane</keyword>
<feature type="transmembrane region" description="Helical" evidence="4">
    <location>
        <begin position="152"/>
        <end position="169"/>
    </location>
</feature>
<dbReference type="GO" id="GO:0003700">
    <property type="term" value="F:DNA-binding transcription factor activity"/>
    <property type="evidence" value="ECO:0007669"/>
    <property type="project" value="InterPro"/>
</dbReference>
<reference evidence="7" key="1">
    <citation type="submission" date="2016-10" db="EMBL/GenBank/DDBJ databases">
        <authorList>
            <person name="Varghese N."/>
            <person name="Submissions S."/>
        </authorList>
    </citation>
    <scope>NUCLEOTIDE SEQUENCE [LARGE SCALE GENOMIC DNA]</scope>
    <source>
        <strain evidence="7">DSM 18733</strain>
    </source>
</reference>
<protein>
    <submittedName>
        <fullName evidence="6">AraC-type DNA-binding protein</fullName>
    </submittedName>
</protein>
<dbReference type="OrthoDB" id="9779074at2"/>
<dbReference type="GO" id="GO:0043565">
    <property type="term" value="F:sequence-specific DNA binding"/>
    <property type="evidence" value="ECO:0007669"/>
    <property type="project" value="InterPro"/>
</dbReference>
<feature type="transmembrane region" description="Helical" evidence="4">
    <location>
        <begin position="37"/>
        <end position="54"/>
    </location>
</feature>
<keyword evidence="2 6" id="KW-0238">DNA-binding</keyword>
<feature type="transmembrane region" description="Helical" evidence="4">
    <location>
        <begin position="110"/>
        <end position="132"/>
    </location>
</feature>
<dbReference type="RefSeq" id="WP_093319448.1">
    <property type="nucleotide sequence ID" value="NZ_FOAF01000001.1"/>
</dbReference>
<proteinExistence type="predicted"/>
<keyword evidence="7" id="KW-1185">Reference proteome</keyword>
<dbReference type="EMBL" id="FOAF01000001">
    <property type="protein sequence ID" value="SEK74577.1"/>
    <property type="molecule type" value="Genomic_DNA"/>
</dbReference>
<dbReference type="InterPro" id="IPR009057">
    <property type="entry name" value="Homeodomain-like_sf"/>
</dbReference>
<evidence type="ECO:0000313" key="6">
    <source>
        <dbReference type="EMBL" id="SEK74577.1"/>
    </source>
</evidence>